<dbReference type="PANTHER" id="PTHR37477">
    <property type="entry name" value="COBALT-PRECORRIN-5A HYDROLASE"/>
    <property type="match status" value="1"/>
</dbReference>
<sequence length="152" mass="15947">MCTRRICTPIPQETRTRYVVSSRRQRFTPELVSRPDLAVGVGMRPGTDEARIRAALREALGEDDVIACLATIDRRAIEPGLQAVAADLGVPVRTYTALQLADMRVPNPSARTAGALGTASVAEASALLAGDGPLLVSKTTINGVVIAAAAAR</sequence>
<dbReference type="PANTHER" id="PTHR37477:SF1">
    <property type="entry name" value="COBALT-PRECORRIN-5A HYDROLASE"/>
    <property type="match status" value="1"/>
</dbReference>
<evidence type="ECO:0000313" key="3">
    <source>
        <dbReference type="Proteomes" id="UP000702209"/>
    </source>
</evidence>
<accession>A0ABS0CK98</accession>
<comment type="caution">
    <text evidence="2">The sequence shown here is derived from an EMBL/GenBank/DDBJ whole genome shotgun (WGS) entry which is preliminary data.</text>
</comment>
<organism evidence="2 3">
    <name type="scientific">Nocardia amamiensis</name>
    <dbReference type="NCBI Taxonomy" id="404578"/>
    <lineage>
        <taxon>Bacteria</taxon>
        <taxon>Bacillati</taxon>
        <taxon>Actinomycetota</taxon>
        <taxon>Actinomycetes</taxon>
        <taxon>Mycobacteriales</taxon>
        <taxon>Nocardiaceae</taxon>
        <taxon>Nocardia</taxon>
    </lineage>
</organism>
<dbReference type="InterPro" id="IPR002750">
    <property type="entry name" value="CobE/GbiG_C"/>
</dbReference>
<feature type="domain" description="CobE/GbiG C-terminal" evidence="1">
    <location>
        <begin position="37"/>
        <end position="149"/>
    </location>
</feature>
<dbReference type="Proteomes" id="UP000702209">
    <property type="component" value="Unassembled WGS sequence"/>
</dbReference>
<dbReference type="Pfam" id="PF01890">
    <property type="entry name" value="CbiG_C"/>
    <property type="match status" value="1"/>
</dbReference>
<dbReference type="SUPFAM" id="SSF159664">
    <property type="entry name" value="CobE/GbiG C-terminal domain-like"/>
    <property type="match status" value="1"/>
</dbReference>
<reference evidence="2 3" key="1">
    <citation type="submission" date="2020-10" db="EMBL/GenBank/DDBJ databases">
        <title>Identification of Nocardia species via Next-generation sequencing and recognition of intraspecies genetic diversity.</title>
        <authorList>
            <person name="Li P."/>
            <person name="Li P."/>
            <person name="Lu B."/>
        </authorList>
    </citation>
    <scope>NUCLEOTIDE SEQUENCE [LARGE SCALE GENOMIC DNA]</scope>
    <source>
        <strain evidence="2 3">BJ06-0157</strain>
    </source>
</reference>
<proteinExistence type="predicted"/>
<dbReference type="Gene3D" id="3.30.420.180">
    <property type="entry name" value="CobE/GbiG C-terminal domain"/>
    <property type="match status" value="1"/>
</dbReference>
<gene>
    <name evidence="2" type="ORF">IU459_03545</name>
</gene>
<protein>
    <submittedName>
        <fullName evidence="2">Cobalamin biosynthesis protein</fullName>
    </submittedName>
</protein>
<evidence type="ECO:0000313" key="2">
    <source>
        <dbReference type="EMBL" id="MBF6296615.1"/>
    </source>
</evidence>
<evidence type="ECO:0000259" key="1">
    <source>
        <dbReference type="Pfam" id="PF01890"/>
    </source>
</evidence>
<dbReference type="EMBL" id="JADLQX010000002">
    <property type="protein sequence ID" value="MBF6296615.1"/>
    <property type="molecule type" value="Genomic_DNA"/>
</dbReference>
<dbReference type="InterPro" id="IPR052553">
    <property type="entry name" value="CbiG_hydrolase"/>
</dbReference>
<dbReference type="InterPro" id="IPR036518">
    <property type="entry name" value="CobE/GbiG_C_sf"/>
</dbReference>
<keyword evidence="3" id="KW-1185">Reference proteome</keyword>
<name>A0ABS0CK98_9NOCA</name>